<evidence type="ECO:0008006" key="2">
    <source>
        <dbReference type="Google" id="ProtNLM"/>
    </source>
</evidence>
<sequence>VTQQRRAYTSIVIEREIAAPRQVVWDALLDMIATATGGSVVEGEPPPHGLGAVFEFGTDGMSLSEEVISFEPPWRRVYELTGAPVALYQGTTAITDRGDSCLLAWSLVIEPLPDGASDAFLEVAEAFLTGFADQLQIMVESGN</sequence>
<dbReference type="Gene3D" id="3.30.530.20">
    <property type="match status" value="1"/>
</dbReference>
<dbReference type="AlphaFoldDB" id="A0A381RL00"/>
<evidence type="ECO:0000313" key="1">
    <source>
        <dbReference type="EMBL" id="SUZ92502.1"/>
    </source>
</evidence>
<dbReference type="InterPro" id="IPR019587">
    <property type="entry name" value="Polyketide_cyclase/dehydratase"/>
</dbReference>
<dbReference type="Pfam" id="PF10604">
    <property type="entry name" value="Polyketide_cyc2"/>
    <property type="match status" value="1"/>
</dbReference>
<dbReference type="EMBL" id="UINC01002064">
    <property type="protein sequence ID" value="SUZ92502.1"/>
    <property type="molecule type" value="Genomic_DNA"/>
</dbReference>
<accession>A0A381RL00</accession>
<proteinExistence type="predicted"/>
<organism evidence="1">
    <name type="scientific">marine metagenome</name>
    <dbReference type="NCBI Taxonomy" id="408172"/>
    <lineage>
        <taxon>unclassified sequences</taxon>
        <taxon>metagenomes</taxon>
        <taxon>ecological metagenomes</taxon>
    </lineage>
</organism>
<feature type="non-terminal residue" evidence="1">
    <location>
        <position position="1"/>
    </location>
</feature>
<name>A0A381RL00_9ZZZZ</name>
<dbReference type="InterPro" id="IPR023393">
    <property type="entry name" value="START-like_dom_sf"/>
</dbReference>
<gene>
    <name evidence="1" type="ORF">METZ01_LOCUS45356</name>
</gene>
<reference evidence="1" key="1">
    <citation type="submission" date="2018-05" db="EMBL/GenBank/DDBJ databases">
        <authorList>
            <person name="Lanie J.A."/>
            <person name="Ng W.-L."/>
            <person name="Kazmierczak K.M."/>
            <person name="Andrzejewski T.M."/>
            <person name="Davidsen T.M."/>
            <person name="Wayne K.J."/>
            <person name="Tettelin H."/>
            <person name="Glass J.I."/>
            <person name="Rusch D."/>
            <person name="Podicherti R."/>
            <person name="Tsui H.-C.T."/>
            <person name="Winkler M.E."/>
        </authorList>
    </citation>
    <scope>NUCLEOTIDE SEQUENCE</scope>
</reference>
<dbReference type="SUPFAM" id="SSF55961">
    <property type="entry name" value="Bet v1-like"/>
    <property type="match status" value="1"/>
</dbReference>
<protein>
    <recommendedName>
        <fullName evidence="2">Polyketide cyclase / dehydrase and lipid transport</fullName>
    </recommendedName>
</protein>